<dbReference type="AlphaFoldDB" id="A0A3S4AQE4"/>
<evidence type="ECO:0000313" key="2">
    <source>
        <dbReference type="EMBL" id="SPQ23350.1"/>
    </source>
</evidence>
<organism evidence="2 3">
    <name type="scientific">Thermothielavioides terrestris</name>
    <dbReference type="NCBI Taxonomy" id="2587410"/>
    <lineage>
        <taxon>Eukaryota</taxon>
        <taxon>Fungi</taxon>
        <taxon>Dikarya</taxon>
        <taxon>Ascomycota</taxon>
        <taxon>Pezizomycotina</taxon>
        <taxon>Sordariomycetes</taxon>
        <taxon>Sordariomycetidae</taxon>
        <taxon>Sordariales</taxon>
        <taxon>Chaetomiaceae</taxon>
        <taxon>Thermothielavioides</taxon>
    </lineage>
</organism>
<feature type="compositionally biased region" description="Basic and acidic residues" evidence="1">
    <location>
        <begin position="390"/>
        <end position="404"/>
    </location>
</feature>
<protein>
    <submittedName>
        <fullName evidence="2">8bb7b5de-d412-4a38-bd2c-279fa3d1e022</fullName>
    </submittedName>
</protein>
<proteinExistence type="predicted"/>
<dbReference type="EMBL" id="OUUZ01000010">
    <property type="protein sequence ID" value="SPQ23350.1"/>
    <property type="molecule type" value="Genomic_DNA"/>
</dbReference>
<accession>A0A3S4AQE4</accession>
<sequence length="561" mass="63559">MGTLIVRYNGLYYVQPAPQDEECESSRGNYGHAVVDSIPAQPDQYQKWLTRMREAYASMEGRFELEVFALRARPFRSTVDWDKRPSMMPCIREPNFGRDYYYIIDLDREIFSVDFGAHYKLGNIPRGDHLWRRALADSIFHGCTVDTRLCHEDQLASPALPLPLPKPVTAIPYACRAVAATTDLGTFHKQWRIRLLTATIYAYRKILVRFGREWQPQSLPFREIAFALLWIAAGKSEVLSLEECGWDYKDFEANNWSDGIIGNAMHGPHGEKRFPEDEWNGHCWIGGVGPLLQFGSLFHTAYEAPGVSPAETIYWIDEVLVSLVLVADGAAVAEAVAWGLADGWPNFQLVVMSLFDVVLVEVSTLPGEEPVVKVSDRLPLSPLRPEECLSTHPSERPVFKEGMKRPPSGYEEVSSGKSFNTRSKSYPGLAALINFFDAATNRRTAVRTTGVFPPEIYHSIIDHLEYYPWQRCSAVSPAFRSYCGDRFRVDDDWYIMANSASGLHDGEDLSFDMKNMRTGRIEHVREVALGWGGTGFELFSWMPIIGNGPWALMTEVLLEFW</sequence>
<feature type="region of interest" description="Disordered" evidence="1">
    <location>
        <begin position="390"/>
        <end position="416"/>
    </location>
</feature>
<dbReference type="Proteomes" id="UP000289323">
    <property type="component" value="Unassembled WGS sequence"/>
</dbReference>
<gene>
    <name evidence="2" type="ORF">TT172_LOCUS5769</name>
</gene>
<name>A0A3S4AQE4_9PEZI</name>
<evidence type="ECO:0000256" key="1">
    <source>
        <dbReference type="SAM" id="MobiDB-lite"/>
    </source>
</evidence>
<reference evidence="2 3" key="1">
    <citation type="submission" date="2018-04" db="EMBL/GenBank/DDBJ databases">
        <authorList>
            <person name="Huttner S."/>
            <person name="Dainat J."/>
        </authorList>
    </citation>
    <scope>NUCLEOTIDE SEQUENCE [LARGE SCALE GENOMIC DNA]</scope>
</reference>
<evidence type="ECO:0000313" key="3">
    <source>
        <dbReference type="Proteomes" id="UP000289323"/>
    </source>
</evidence>